<comment type="similarity">
    <text evidence="2">Belongs to the peptidase S9B family.</text>
</comment>
<evidence type="ECO:0000259" key="10">
    <source>
        <dbReference type="Pfam" id="PF00326"/>
    </source>
</evidence>
<evidence type="ECO:0000256" key="6">
    <source>
        <dbReference type="ARBA" id="ARBA00022989"/>
    </source>
</evidence>
<dbReference type="PANTHER" id="PTHR11731">
    <property type="entry name" value="PROTEASE FAMILY S9B,C DIPEPTIDYL-PEPTIDASE IV-RELATED"/>
    <property type="match status" value="1"/>
</dbReference>
<evidence type="ECO:0000313" key="11">
    <source>
        <dbReference type="EMBL" id="ELW69777.1"/>
    </source>
</evidence>
<name>L9L7T9_TUPCH</name>
<dbReference type="PANTHER" id="PTHR11731:SF20">
    <property type="entry name" value="DIPEPTIDYL AMINOPEPTIDASE-LIKE PROTEIN 6"/>
    <property type="match status" value="1"/>
</dbReference>
<dbReference type="STRING" id="246437.L9L7T9"/>
<dbReference type="GO" id="GO:0008236">
    <property type="term" value="F:serine-type peptidase activity"/>
    <property type="evidence" value="ECO:0007669"/>
    <property type="project" value="InterPro"/>
</dbReference>
<dbReference type="InParanoid" id="L9L7T9"/>
<dbReference type="Pfam" id="PF00326">
    <property type="entry name" value="Peptidase_S9"/>
    <property type="match status" value="2"/>
</dbReference>
<reference evidence="12" key="1">
    <citation type="submission" date="2012-07" db="EMBL/GenBank/DDBJ databases">
        <title>Genome of the Chinese tree shrew, a rising model animal genetically related to primates.</title>
        <authorList>
            <person name="Zhang G."/>
            <person name="Fan Y."/>
            <person name="Yao Y."/>
            <person name="Huang Z."/>
        </authorList>
    </citation>
    <scope>NUCLEOTIDE SEQUENCE [LARGE SCALE GENOMIC DNA]</scope>
</reference>
<evidence type="ECO:0000256" key="2">
    <source>
        <dbReference type="ARBA" id="ARBA00006150"/>
    </source>
</evidence>
<reference evidence="12" key="2">
    <citation type="journal article" date="2013" name="Nat. Commun.">
        <title>Genome of the Chinese tree shrew.</title>
        <authorList>
            <person name="Fan Y."/>
            <person name="Huang Z.Y."/>
            <person name="Cao C.C."/>
            <person name="Chen C.S."/>
            <person name="Chen Y.X."/>
            <person name="Fan D.D."/>
            <person name="He J."/>
            <person name="Hou H.L."/>
            <person name="Hu L."/>
            <person name="Hu X.T."/>
            <person name="Jiang X.T."/>
            <person name="Lai R."/>
            <person name="Lang Y.S."/>
            <person name="Liang B."/>
            <person name="Liao S.G."/>
            <person name="Mu D."/>
            <person name="Ma Y.Y."/>
            <person name="Niu Y.Y."/>
            <person name="Sun X.Q."/>
            <person name="Xia J.Q."/>
            <person name="Xiao J."/>
            <person name="Xiong Z.Q."/>
            <person name="Xu L."/>
            <person name="Yang L."/>
            <person name="Zhang Y."/>
            <person name="Zhao W."/>
            <person name="Zhao X.D."/>
            <person name="Zheng Y.T."/>
            <person name="Zhou J.M."/>
            <person name="Zhu Y.B."/>
            <person name="Zhang G.J."/>
            <person name="Wang J."/>
            <person name="Yao Y.G."/>
        </authorList>
    </citation>
    <scope>NUCLEOTIDE SEQUENCE [LARGE SCALE GENOMIC DNA]</scope>
</reference>
<evidence type="ECO:0000256" key="4">
    <source>
        <dbReference type="ARBA" id="ARBA00022692"/>
    </source>
</evidence>
<dbReference type="GO" id="GO:0006508">
    <property type="term" value="P:proteolysis"/>
    <property type="evidence" value="ECO:0007669"/>
    <property type="project" value="InterPro"/>
</dbReference>
<dbReference type="AlphaFoldDB" id="L9L7T9"/>
<keyword evidence="7" id="KW-0472">Membrane</keyword>
<keyword evidence="11" id="KW-0031">Aminopeptidase</keyword>
<dbReference type="eggNOG" id="KOG2100">
    <property type="taxonomic scope" value="Eukaryota"/>
</dbReference>
<keyword evidence="12" id="KW-1185">Reference proteome</keyword>
<keyword evidence="4" id="KW-0812">Transmembrane</keyword>
<keyword evidence="6" id="KW-1133">Transmembrane helix</keyword>
<keyword evidence="9" id="KW-0325">Glycoprotein</keyword>
<dbReference type="Proteomes" id="UP000011518">
    <property type="component" value="Unassembled WGS sequence"/>
</dbReference>
<dbReference type="GO" id="GO:0004177">
    <property type="term" value="F:aminopeptidase activity"/>
    <property type="evidence" value="ECO:0007669"/>
    <property type="project" value="UniProtKB-KW"/>
</dbReference>
<keyword evidence="8" id="KW-1015">Disulfide bond</keyword>
<evidence type="ECO:0000256" key="8">
    <source>
        <dbReference type="ARBA" id="ARBA00023157"/>
    </source>
</evidence>
<sequence>MCLERLAGTSGEVARASEMFDLETNEHVQTAINERQMPKTEYRRIEVDDYSLPVQILKPATFTDTAHYPLLLVVDGTPGSQSVSEKFEVTWETVLVSSHGAVVVKCDGRGSGFQGTKLLHEVRRRLGILEEEDQMEAVRTMLREQYIDRTRVAVFGQDYGGYLSTSILPAKGENEGQTFTCGAALSPITDFRLYGEWPRAEGHAHSMALVLWEPWSHGAGGQSTERNLGQDRDAPALVLSEVVEPLMPSLGPALARPEAENNTPPLLLPASAFSERYLGLHGLDNRAYEPLPCSARRALLMLALATLQMTKAALRVSALEEQQFLIIHATADEKIHFQHTAELITQLIRGKANYSLQIYPDESHYFHSAALTQHLYRSLINFFVECFRIQDKLPTAATKEDEEED</sequence>
<dbReference type="GO" id="GO:0015459">
    <property type="term" value="F:potassium channel regulator activity"/>
    <property type="evidence" value="ECO:0007669"/>
    <property type="project" value="TreeGrafter"/>
</dbReference>
<proteinExistence type="inferred from homology"/>
<evidence type="ECO:0000256" key="7">
    <source>
        <dbReference type="ARBA" id="ARBA00023136"/>
    </source>
</evidence>
<protein>
    <submittedName>
        <fullName evidence="11">Dipeptidyl aminopeptidase-like protein 6</fullName>
    </submittedName>
</protein>
<organism evidence="11 12">
    <name type="scientific">Tupaia chinensis</name>
    <name type="common">Chinese tree shrew</name>
    <name type="synonym">Tupaia belangeri chinensis</name>
    <dbReference type="NCBI Taxonomy" id="246437"/>
    <lineage>
        <taxon>Eukaryota</taxon>
        <taxon>Metazoa</taxon>
        <taxon>Chordata</taxon>
        <taxon>Craniata</taxon>
        <taxon>Vertebrata</taxon>
        <taxon>Euteleostomi</taxon>
        <taxon>Mammalia</taxon>
        <taxon>Eutheria</taxon>
        <taxon>Euarchontoglires</taxon>
        <taxon>Scandentia</taxon>
        <taxon>Tupaiidae</taxon>
        <taxon>Tupaia</taxon>
    </lineage>
</organism>
<keyword evidence="5" id="KW-0735">Signal-anchor</keyword>
<evidence type="ECO:0000256" key="5">
    <source>
        <dbReference type="ARBA" id="ARBA00022968"/>
    </source>
</evidence>
<accession>L9L7T9</accession>
<feature type="domain" description="Peptidase S9 prolyl oligopeptidase catalytic" evidence="10">
    <location>
        <begin position="89"/>
        <end position="197"/>
    </location>
</feature>
<dbReference type="InterPro" id="IPR029058">
    <property type="entry name" value="AB_hydrolase_fold"/>
</dbReference>
<evidence type="ECO:0000256" key="3">
    <source>
        <dbReference type="ARBA" id="ARBA00022475"/>
    </source>
</evidence>
<evidence type="ECO:0000256" key="1">
    <source>
        <dbReference type="ARBA" id="ARBA00004401"/>
    </source>
</evidence>
<keyword evidence="11" id="KW-0378">Hydrolase</keyword>
<dbReference type="GO" id="GO:1901379">
    <property type="term" value="P:regulation of potassium ion transmembrane transport"/>
    <property type="evidence" value="ECO:0007669"/>
    <property type="project" value="TreeGrafter"/>
</dbReference>
<dbReference type="GO" id="GO:0008076">
    <property type="term" value="C:voltage-gated potassium channel complex"/>
    <property type="evidence" value="ECO:0007669"/>
    <property type="project" value="TreeGrafter"/>
</dbReference>
<evidence type="ECO:0000256" key="9">
    <source>
        <dbReference type="ARBA" id="ARBA00023180"/>
    </source>
</evidence>
<keyword evidence="3" id="KW-1003">Cell membrane</keyword>
<gene>
    <name evidence="11" type="ORF">TREES_T100017643</name>
</gene>
<dbReference type="SUPFAM" id="SSF53474">
    <property type="entry name" value="alpha/beta-Hydrolases"/>
    <property type="match status" value="1"/>
</dbReference>
<keyword evidence="11" id="KW-0645">Protease</keyword>
<dbReference type="InterPro" id="IPR001375">
    <property type="entry name" value="Peptidase_S9_cat"/>
</dbReference>
<evidence type="ECO:0000313" key="12">
    <source>
        <dbReference type="Proteomes" id="UP000011518"/>
    </source>
</evidence>
<comment type="subcellular location">
    <subcellularLocation>
        <location evidence="1">Cell membrane</location>
        <topology evidence="1">Single-pass type II membrane protein</topology>
    </subcellularLocation>
</comment>
<feature type="domain" description="Peptidase S9 prolyl oligopeptidase catalytic" evidence="10">
    <location>
        <begin position="320"/>
        <end position="388"/>
    </location>
</feature>
<dbReference type="InterPro" id="IPR050278">
    <property type="entry name" value="Serine_Prot_S9B/DPPIV"/>
</dbReference>
<dbReference type="EMBL" id="KB320521">
    <property type="protein sequence ID" value="ELW69777.1"/>
    <property type="molecule type" value="Genomic_DNA"/>
</dbReference>
<dbReference type="Gene3D" id="3.40.50.1820">
    <property type="entry name" value="alpha/beta hydrolase"/>
    <property type="match status" value="1"/>
</dbReference>